<evidence type="ECO:0008006" key="3">
    <source>
        <dbReference type="Google" id="ProtNLM"/>
    </source>
</evidence>
<dbReference type="OrthoDB" id="547265at2"/>
<dbReference type="EMBL" id="BJOC01000035">
    <property type="protein sequence ID" value="GED23427.1"/>
    <property type="molecule type" value="Genomic_DNA"/>
</dbReference>
<dbReference type="AlphaFoldDB" id="A0A4Y4F1T4"/>
<evidence type="ECO:0000313" key="2">
    <source>
        <dbReference type="Proteomes" id="UP000319812"/>
    </source>
</evidence>
<evidence type="ECO:0000313" key="1">
    <source>
        <dbReference type="EMBL" id="GED23427.1"/>
    </source>
</evidence>
<name>A0A4Y4F1T4_9GAMM</name>
<dbReference type="Proteomes" id="UP000319812">
    <property type="component" value="Unassembled WGS sequence"/>
</dbReference>
<dbReference type="Gene3D" id="3.40.50.300">
    <property type="entry name" value="P-loop containing nucleotide triphosphate hydrolases"/>
    <property type="match status" value="1"/>
</dbReference>
<comment type="caution">
    <text evidence="1">The sequence shown here is derived from an EMBL/GenBank/DDBJ whole genome shotgun (WGS) entry which is preliminary data.</text>
</comment>
<dbReference type="InterPro" id="IPR027417">
    <property type="entry name" value="P-loop_NTPase"/>
</dbReference>
<dbReference type="RefSeq" id="WP_141321094.1">
    <property type="nucleotide sequence ID" value="NZ_BJOC01000035.1"/>
</dbReference>
<sequence>MKKDTLYLHVGWSKTGTSAIQSQIQQQKKDFSDKGILYPQSLQWPDHSHHPFALSFKGSGAYQSDMTPPQALEMLRQEMEASPEDSILISSELSPFYFNNPKFKEFVATHFRKVEVLFTIRPQSELLLSLFNQLVKDPNVRYGASLFALAMRNISWLNFYQNISQWRNYAGPENIRIIPYSQSIVDDFFSEFSVNVKHVSEERSSKVNPSIPTRCLAVLQARGRKATDNASFSRIRDKVTDLASRVPVERDRHVLFSVPEQQSLDAHFKQGNQFLADEYGLDISKIQNQHYKPVKALPPGIKLEEIAT</sequence>
<dbReference type="SUPFAM" id="SSF52540">
    <property type="entry name" value="P-loop containing nucleoside triphosphate hydrolases"/>
    <property type="match status" value="1"/>
</dbReference>
<accession>A0A4Y4F1T4</accession>
<keyword evidence="2" id="KW-1185">Reference proteome</keyword>
<protein>
    <recommendedName>
        <fullName evidence="3">Sulfotransferase domain-containing protein</fullName>
    </recommendedName>
</protein>
<gene>
    <name evidence="1" type="ORF">HHA01_24040</name>
</gene>
<reference evidence="1 2" key="1">
    <citation type="submission" date="2019-06" db="EMBL/GenBank/DDBJ databases">
        <title>Whole genome shotgun sequence of Halomonas halmophila NBRC 15537.</title>
        <authorList>
            <person name="Hosoyama A."/>
            <person name="Uohara A."/>
            <person name="Ohji S."/>
            <person name="Ichikawa N."/>
        </authorList>
    </citation>
    <scope>NUCLEOTIDE SEQUENCE [LARGE SCALE GENOMIC DNA]</scope>
    <source>
        <strain evidence="1 2">NBRC 15537</strain>
    </source>
</reference>
<organism evidence="1 2">
    <name type="scientific">Halomonas halmophila</name>
    <dbReference type="NCBI Taxonomy" id="252"/>
    <lineage>
        <taxon>Bacteria</taxon>
        <taxon>Pseudomonadati</taxon>
        <taxon>Pseudomonadota</taxon>
        <taxon>Gammaproteobacteria</taxon>
        <taxon>Oceanospirillales</taxon>
        <taxon>Halomonadaceae</taxon>
        <taxon>Halomonas</taxon>
    </lineage>
</organism>
<proteinExistence type="predicted"/>